<feature type="domain" description="ALK/LTK-like glycine-rich" evidence="18">
    <location>
        <begin position="438"/>
        <end position="645"/>
    </location>
</feature>
<dbReference type="EMBL" id="PEBX01000148">
    <property type="protein sequence ID" value="PTQ55280.1"/>
    <property type="molecule type" value="Genomic_DNA"/>
</dbReference>
<evidence type="ECO:0000256" key="4">
    <source>
        <dbReference type="ARBA" id="ARBA00022679"/>
    </source>
</evidence>
<proteinExistence type="predicted"/>
<keyword evidence="7" id="KW-0547">Nucleotide-binding</keyword>
<keyword evidence="6" id="KW-0732">Signal</keyword>
<keyword evidence="12" id="KW-0829">Tyrosine-protein kinase</keyword>
<feature type="transmembrane region" description="Helical" evidence="17">
    <location>
        <begin position="12"/>
        <end position="32"/>
    </location>
</feature>
<dbReference type="AlphaFoldDB" id="A0A2R6XXY8"/>
<evidence type="ECO:0000256" key="11">
    <source>
        <dbReference type="ARBA" id="ARBA00023136"/>
    </source>
</evidence>
<comment type="subcellular location">
    <subcellularLocation>
        <location evidence="1">Cell membrane</location>
        <topology evidence="1">Single-pass type I membrane protein</topology>
    </subcellularLocation>
</comment>
<keyword evidence="13" id="KW-1015">Disulfide bond</keyword>
<dbReference type="Pfam" id="PF12810">
    <property type="entry name" value="ALK_LTK_GRD"/>
    <property type="match status" value="2"/>
</dbReference>
<protein>
    <recommendedName>
        <fullName evidence="2">receptor protein-tyrosine kinase</fullName>
        <ecNumber evidence="2">2.7.10.1</ecNumber>
    </recommendedName>
</protein>
<dbReference type="GO" id="GO:0005524">
    <property type="term" value="F:ATP binding"/>
    <property type="evidence" value="ECO:0007669"/>
    <property type="project" value="UniProtKB-KW"/>
</dbReference>
<name>A0A2R6XXY8_9BACL</name>
<evidence type="ECO:0000256" key="1">
    <source>
        <dbReference type="ARBA" id="ARBA00004251"/>
    </source>
</evidence>
<evidence type="ECO:0000256" key="17">
    <source>
        <dbReference type="SAM" id="Phobius"/>
    </source>
</evidence>
<dbReference type="InterPro" id="IPR055163">
    <property type="entry name" value="ALK/LTK-like_GRD"/>
</dbReference>
<keyword evidence="11 17" id="KW-0472">Membrane</keyword>
<dbReference type="EC" id="2.7.10.1" evidence="2"/>
<evidence type="ECO:0000256" key="7">
    <source>
        <dbReference type="ARBA" id="ARBA00022741"/>
    </source>
</evidence>
<evidence type="ECO:0000256" key="15">
    <source>
        <dbReference type="ARBA" id="ARBA00023180"/>
    </source>
</evidence>
<keyword evidence="14" id="KW-0675">Receptor</keyword>
<evidence type="ECO:0000256" key="14">
    <source>
        <dbReference type="ARBA" id="ARBA00023170"/>
    </source>
</evidence>
<evidence type="ECO:0000256" key="10">
    <source>
        <dbReference type="ARBA" id="ARBA00022989"/>
    </source>
</evidence>
<evidence type="ECO:0000256" key="5">
    <source>
        <dbReference type="ARBA" id="ARBA00022692"/>
    </source>
</evidence>
<evidence type="ECO:0000256" key="2">
    <source>
        <dbReference type="ARBA" id="ARBA00011902"/>
    </source>
</evidence>
<evidence type="ECO:0000256" key="9">
    <source>
        <dbReference type="ARBA" id="ARBA00022840"/>
    </source>
</evidence>
<keyword evidence="4" id="KW-0808">Transferase</keyword>
<reference evidence="20" key="1">
    <citation type="journal article" date="2018" name="Sci. Rep.">
        <title>Lignite coal burning seam in the remote Altai Mountains harbors a hydrogen-driven thermophilic microbial community.</title>
        <authorList>
            <person name="Kadnikov V.V."/>
            <person name="Mardanov A.V."/>
            <person name="Ivasenko D.A."/>
            <person name="Antsiferov D.V."/>
            <person name="Beletsky A.V."/>
            <person name="Karnachuk O.V."/>
            <person name="Ravin N.V."/>
        </authorList>
    </citation>
    <scope>NUCLEOTIDE SEQUENCE [LARGE SCALE GENOMIC DNA]</scope>
</reference>
<sequence>MNKKGSTTLQYVIIFFVTALILTSIYQTWYFARVRSVVLNAAHEASKTYAQNAEAYNAVNIAKQAATNVVSSNLPIGRVKGTYNVDNIPLDWVKGVVQKSGVNNYAIGMVNGTPISATVKEQLDQNIGKEVAVKAEDITDESKKNSFVQASNNNFNNTSLYGTTTDFAQKTGESIYGTVTGSSNGSYYVEKAFEFTGTKQEFVAPVSGTYLLEVNGAQGGSSSGGRGGYARGEVYLNAGEKVYIYVGGLNGYNGGAVGKFKWYGTGGGATHIAKRDGLLKDLENYKNDVLIVAGGGGGAASYKGLDVYEISTNSYTGQSATKYSGGKGGIDDRGTPPGEDGTFGQGGSSSVYREGGGGGGWYGGGGGGHHNDEAMQGGAGSNYIGGVSNGYEAPGGVNLGNGKAKITLVKRIENGENKVIRSEYTCTKQDSVPFVAPKTGKYLLEVWGAASANGNMMGPNGGYSRGEIYLQSGETIYVTVGCASTENGKGGFNGGGPSYFSYNSGGGATHIAKRKGLLKSLENYKNDVLIVAGGASGGDKNYALRSEGQGGGLSGTALPFNQNSEPGTQTSGGVISDRYLLLNGRFGEGGGIGDVRKGGGGGWYGGSAGEYFVGGGGSGYIGGVQNGTTITGGNTRSKDGSAVITYIDKNIAVEFYTNNTFPSVFEQNETKSLYFTVINPPSGIKWEDNTKLQVTWYDVNNNVVNIDEYPIGTTYPDRSRTLWISITAPSNVGQYKVVYSLVSGNEKAEQTQTFSPVKVIQKSVYLTWSSNNTIPSPLERKNPVNVHVTFQNKDSTPWSPANTSIIVEWKNQNTYITKTYPISQTVAPGGTLNMSISMPPDDIPIGTYEVTYKLISGGIEGSQIQTFSNVKVENKIHLDLLEGGINNKVPAFVETGKTIQAQLQFQRTDNRNDIPLKEGNIVYQWRIGGQVRYEYPLKLGGKGTLYAGESFYENVPIQSPPVQGVYDLVILAKPITGNPIFTSTEIIFKDIYVGVEPKQTVITGVMDVNDKTVNVDTPLLTVNIKPNGDTVTSEVIYHAPLVWNFGKFMSGINKPIFDIKGESVMRIEKPLFEAERK</sequence>
<keyword evidence="5 17" id="KW-0812">Transmembrane</keyword>
<evidence type="ECO:0000256" key="3">
    <source>
        <dbReference type="ARBA" id="ARBA00022475"/>
    </source>
</evidence>
<gene>
    <name evidence="19" type="ORF">BSOLF_2585</name>
</gene>
<feature type="region of interest" description="Disordered" evidence="16">
    <location>
        <begin position="321"/>
        <end position="350"/>
    </location>
</feature>
<evidence type="ECO:0000256" key="13">
    <source>
        <dbReference type="ARBA" id="ARBA00023157"/>
    </source>
</evidence>
<evidence type="ECO:0000256" key="12">
    <source>
        <dbReference type="ARBA" id="ARBA00023137"/>
    </source>
</evidence>
<accession>A0A2R6XXY8</accession>
<comment type="caution">
    <text evidence="19">The sequence shown here is derived from an EMBL/GenBank/DDBJ whole genome shotgun (WGS) entry which is preliminary data.</text>
</comment>
<keyword evidence="8" id="KW-0418">Kinase</keyword>
<keyword evidence="9" id="KW-0067">ATP-binding</keyword>
<evidence type="ECO:0000256" key="16">
    <source>
        <dbReference type="SAM" id="MobiDB-lite"/>
    </source>
</evidence>
<organism evidence="19 20">
    <name type="scientific">Candidatus Carbonibacillus altaicus</name>
    <dbReference type="NCBI Taxonomy" id="2163959"/>
    <lineage>
        <taxon>Bacteria</taxon>
        <taxon>Bacillati</taxon>
        <taxon>Bacillota</taxon>
        <taxon>Bacilli</taxon>
        <taxon>Bacillales</taxon>
        <taxon>Candidatus Carbonibacillus</taxon>
    </lineage>
</organism>
<evidence type="ECO:0000313" key="20">
    <source>
        <dbReference type="Proteomes" id="UP000244338"/>
    </source>
</evidence>
<feature type="domain" description="ALK/LTK-like glycine-rich" evidence="18">
    <location>
        <begin position="207"/>
        <end position="392"/>
    </location>
</feature>
<evidence type="ECO:0000256" key="6">
    <source>
        <dbReference type="ARBA" id="ARBA00022729"/>
    </source>
</evidence>
<evidence type="ECO:0000259" key="18">
    <source>
        <dbReference type="Pfam" id="PF12810"/>
    </source>
</evidence>
<evidence type="ECO:0000256" key="8">
    <source>
        <dbReference type="ARBA" id="ARBA00022777"/>
    </source>
</evidence>
<dbReference type="GO" id="GO:0004714">
    <property type="term" value="F:transmembrane receptor protein tyrosine kinase activity"/>
    <property type="evidence" value="ECO:0007669"/>
    <property type="project" value="UniProtKB-EC"/>
</dbReference>
<keyword evidence="3" id="KW-1003">Cell membrane</keyword>
<evidence type="ECO:0000313" key="19">
    <source>
        <dbReference type="EMBL" id="PTQ55280.1"/>
    </source>
</evidence>
<keyword evidence="10 17" id="KW-1133">Transmembrane helix</keyword>
<dbReference type="GO" id="GO:0005886">
    <property type="term" value="C:plasma membrane"/>
    <property type="evidence" value="ECO:0007669"/>
    <property type="project" value="UniProtKB-SubCell"/>
</dbReference>
<dbReference type="Proteomes" id="UP000244338">
    <property type="component" value="Unassembled WGS sequence"/>
</dbReference>
<keyword evidence="15" id="KW-0325">Glycoprotein</keyword>